<dbReference type="HOGENOM" id="CLU_2803118_0_0_11"/>
<proteinExistence type="predicted"/>
<protein>
    <submittedName>
        <fullName evidence="1">Uncharacterized protein</fullName>
    </submittedName>
</protein>
<keyword evidence="2" id="KW-1185">Reference proteome</keyword>
<organism evidence="1 2">
    <name type="scientific">Pseudarthrobacter chlorophenolicus (strain ATCC 700700 / DSM 12829 / CIP 107037 / JCM 12360 / KCTC 9906 / NCIMB 13794 / A6)</name>
    <name type="common">Arthrobacter chlorophenolicus</name>
    <dbReference type="NCBI Taxonomy" id="452863"/>
    <lineage>
        <taxon>Bacteria</taxon>
        <taxon>Bacillati</taxon>
        <taxon>Actinomycetota</taxon>
        <taxon>Actinomycetes</taxon>
        <taxon>Micrococcales</taxon>
        <taxon>Micrococcaceae</taxon>
        <taxon>Pseudarthrobacter</taxon>
    </lineage>
</organism>
<geneLocation type="plasmid" evidence="1 2">
    <name>pACHL01</name>
</geneLocation>
<dbReference type="EMBL" id="CP001342">
    <property type="protein sequence ID" value="ACL42200.1"/>
    <property type="molecule type" value="Genomic_DNA"/>
</dbReference>
<keyword evidence="1" id="KW-0614">Plasmid</keyword>
<accession>B8HIF3</accession>
<evidence type="ECO:0000313" key="1">
    <source>
        <dbReference type="EMBL" id="ACL42200.1"/>
    </source>
</evidence>
<dbReference type="KEGG" id="ach:Achl_4249"/>
<reference evidence="1" key="1">
    <citation type="submission" date="2009-01" db="EMBL/GenBank/DDBJ databases">
        <title>Complete sequence of plasmid1 of Arthrobacter chlorophenolicus A6.</title>
        <authorList>
            <consortium name="US DOE Joint Genome Institute"/>
            <person name="Lucas S."/>
            <person name="Copeland A."/>
            <person name="Lapidus A."/>
            <person name="Glavina del Rio T."/>
            <person name="Tice H."/>
            <person name="Bruce D."/>
            <person name="Goodwin L."/>
            <person name="Pitluck S."/>
            <person name="Goltsman E."/>
            <person name="Clum A."/>
            <person name="Larimer F."/>
            <person name="Land M."/>
            <person name="Hauser L."/>
            <person name="Kyrpides N."/>
            <person name="Mikhailova N."/>
            <person name="Jansson J."/>
            <person name="Richardson P."/>
        </authorList>
    </citation>
    <scope>NUCLEOTIDE SEQUENCE [LARGE SCALE GENOMIC DNA]</scope>
    <source>
        <strain evidence="1">A6</strain>
        <plasmid evidence="1">pACHL01</plasmid>
    </source>
</reference>
<evidence type="ECO:0000313" key="2">
    <source>
        <dbReference type="Proteomes" id="UP000002505"/>
    </source>
</evidence>
<gene>
    <name evidence="1" type="ordered locus">Achl_4249</name>
</gene>
<sequence length="67" mass="7366">MRTLTQPSELRDLPLESIIVDDTDTPLQVIDPNLLGVLAGPMAGSFRLITDHEAVVLPARLMWEPVS</sequence>
<dbReference type="Proteomes" id="UP000002505">
    <property type="component" value="Plasmid pACHL01"/>
</dbReference>
<name>B8HIF3_PSECP</name>
<dbReference type="AlphaFoldDB" id="B8HIF3"/>
<dbReference type="RefSeq" id="WP_012623217.1">
    <property type="nucleotide sequence ID" value="NC_011879.1"/>
</dbReference>